<comment type="subcellular location">
    <subcellularLocation>
        <location evidence="1">Cell envelope</location>
    </subcellularLocation>
    <subcellularLocation>
        <location evidence="2">Cell outer membrane</location>
    </subcellularLocation>
    <subcellularLocation>
        <location evidence="3">Secreted</location>
    </subcellularLocation>
</comment>
<evidence type="ECO:0000256" key="8">
    <source>
        <dbReference type="SAM" id="Phobius"/>
    </source>
</evidence>
<dbReference type="Proteomes" id="UP001174909">
    <property type="component" value="Unassembled WGS sequence"/>
</dbReference>
<keyword evidence="8" id="KW-0812">Transmembrane</keyword>
<evidence type="ECO:0000256" key="2">
    <source>
        <dbReference type="ARBA" id="ARBA00004442"/>
    </source>
</evidence>
<dbReference type="NCBIfam" id="TIGR01376">
    <property type="entry name" value="POMP_repeat"/>
    <property type="match status" value="1"/>
</dbReference>
<dbReference type="InterPro" id="IPR011050">
    <property type="entry name" value="Pectin_lyase_fold/virulence"/>
</dbReference>
<keyword evidence="8" id="KW-1133">Transmembrane helix</keyword>
<dbReference type="EMBL" id="CASHTH010003777">
    <property type="protein sequence ID" value="CAI8049126.1"/>
    <property type="molecule type" value="Genomic_DNA"/>
</dbReference>
<feature type="non-terminal residue" evidence="9">
    <location>
        <position position="937"/>
    </location>
</feature>
<name>A0AA35TKB2_GEOBA</name>
<feature type="transmembrane region" description="Helical" evidence="8">
    <location>
        <begin position="745"/>
        <end position="768"/>
    </location>
</feature>
<evidence type="ECO:0000256" key="5">
    <source>
        <dbReference type="ARBA" id="ARBA00022729"/>
    </source>
</evidence>
<keyword evidence="5" id="KW-0732">Signal</keyword>
<proteinExistence type="predicted"/>
<keyword evidence="10" id="KW-1185">Reference proteome</keyword>
<evidence type="ECO:0000313" key="9">
    <source>
        <dbReference type="EMBL" id="CAI8049126.1"/>
    </source>
</evidence>
<evidence type="ECO:0000256" key="6">
    <source>
        <dbReference type="ARBA" id="ARBA00023136"/>
    </source>
</evidence>
<feature type="transmembrane region" description="Helical" evidence="8">
    <location>
        <begin position="842"/>
        <end position="869"/>
    </location>
</feature>
<accession>A0AA35TKB2</accession>
<organism evidence="9 10">
    <name type="scientific">Geodia barretti</name>
    <name type="common">Barrett's horny sponge</name>
    <dbReference type="NCBI Taxonomy" id="519541"/>
    <lineage>
        <taxon>Eukaryota</taxon>
        <taxon>Metazoa</taxon>
        <taxon>Porifera</taxon>
        <taxon>Demospongiae</taxon>
        <taxon>Heteroscleromorpha</taxon>
        <taxon>Tetractinellida</taxon>
        <taxon>Astrophorina</taxon>
        <taxon>Geodiidae</taxon>
        <taxon>Geodia</taxon>
    </lineage>
</organism>
<evidence type="ECO:0000256" key="4">
    <source>
        <dbReference type="ARBA" id="ARBA00022525"/>
    </source>
</evidence>
<evidence type="ECO:0000313" key="10">
    <source>
        <dbReference type="Proteomes" id="UP001174909"/>
    </source>
</evidence>
<dbReference type="InterPro" id="IPR003368">
    <property type="entry name" value="POMP_repeat"/>
</dbReference>
<reference evidence="9" key="1">
    <citation type="submission" date="2023-03" db="EMBL/GenBank/DDBJ databases">
        <authorList>
            <person name="Steffen K."/>
            <person name="Cardenas P."/>
        </authorList>
    </citation>
    <scope>NUCLEOTIDE SEQUENCE</scope>
</reference>
<gene>
    <name evidence="9" type="ORF">GBAR_LOCUS27056</name>
</gene>
<keyword evidence="7" id="KW-0998">Cell outer membrane</keyword>
<evidence type="ECO:0000256" key="7">
    <source>
        <dbReference type="ARBA" id="ARBA00023237"/>
    </source>
</evidence>
<keyword evidence="6 8" id="KW-0472">Membrane</keyword>
<dbReference type="Pfam" id="PF02415">
    <property type="entry name" value="Chlam_PMP"/>
    <property type="match status" value="1"/>
</dbReference>
<dbReference type="GO" id="GO:0005576">
    <property type="term" value="C:extracellular region"/>
    <property type="evidence" value="ECO:0007669"/>
    <property type="project" value="UniProtKB-SubCell"/>
</dbReference>
<keyword evidence="4" id="KW-0964">Secreted</keyword>
<dbReference type="SUPFAM" id="SSF51126">
    <property type="entry name" value="Pectin lyase-like"/>
    <property type="match status" value="1"/>
</dbReference>
<evidence type="ECO:0000256" key="3">
    <source>
        <dbReference type="ARBA" id="ARBA00004613"/>
    </source>
</evidence>
<protein>
    <submittedName>
        <fullName evidence="9">Uncharacterized protein</fullName>
    </submittedName>
</protein>
<feature type="transmembrane region" description="Helical" evidence="8">
    <location>
        <begin position="705"/>
        <end position="725"/>
    </location>
</feature>
<comment type="caution">
    <text evidence="9">The sequence shown here is derived from an EMBL/GenBank/DDBJ whole genome shotgun (WGS) entry which is preliminary data.</text>
</comment>
<sequence>TFGAVQILDCVFQNNTACNDCSSISGLKIRFLSSYGSGHETAGSASNYTIAHCHFRNNKNEGALSFHSNSLAGGVELQIEEDSTGNLVSLVDVRIENNAATWGGGMVIEFGGNAQNNHVSLSQVTFRSNAAAKAGGGLNVGFIEGASDPPITNTVYVTDCEFIDNIAKYGAGTAIYASHTNCAEESDDNGSALVFESCRWAGNIAAFFGSTVDISPYSYDTLERIYYPHPRFVNCVFTANHTHEQRNQNLLINVGSFAVNAFEVLFEGTVRFQNHSITPLHVTDGTVTFLPGTRAFFENNRGSQGGALALFGSSVLQVLRNTMLSFVNNSASGDGGAIYQSTQNHHDFFSSRTCFIQNGGETYRDAKERPTLYFRGNRVGHKSQTGHALYATTFLPCYFSQFGRVRFSEDGVMKALQKIALFHFDNDTVALATSPQAFESNETDLSVIPGRVAKINVTMKDELNNIAPTVYRVIQNDTCPADRQFIINSFTINTREEECTLSLVSVNFRESLLKLNITLEKCPPGFYMDDTSQACSCSAYVKTEAYFGINSCHDQQINAFLSNNFWAGYDDDEKLLTARCPSSFCIIKLDREVHGIMLPNTSSGADLQKAVCRPNRAGWLCGKCEDKHTTYFHSPTYQCRPRRYCAWGVLFYFISEVFPIVAMFSVIAVFDIRFTTGTASGLVFFAQIIDTVTIRMKWDSEQSKLIEVLSIIYRVIYGLFNFNFFNLESASFCLLRNATVQDVIAFKYISVLFAFVLLLCIVLFLKYCTCNNCLKTKSKVFVVWKNRSVVHSMSAVLVMCYAQCTNISFQILTKTTLRGAGNEPVHSVTLYGGVKYFSSEHLVYALAACFCLSTIVAIPPVLLLVYPGYLTLFSFCKLRLLSRQTQILLRSLFFGTCSNSRYRCLCHQHFPVSPWNGNNHPHCARHVRPLPSFSQYD</sequence>
<evidence type="ECO:0000256" key="1">
    <source>
        <dbReference type="ARBA" id="ARBA00004196"/>
    </source>
</evidence>
<dbReference type="AlphaFoldDB" id="A0AA35TKB2"/>
<feature type="transmembrane region" description="Helical" evidence="8">
    <location>
        <begin position="646"/>
        <end position="670"/>
    </location>
</feature>